<dbReference type="RefSeq" id="WP_210662189.1">
    <property type="nucleotide sequence ID" value="NZ_JAGKSP010000011.1"/>
</dbReference>
<dbReference type="InterPro" id="IPR002347">
    <property type="entry name" value="SDR_fam"/>
</dbReference>
<dbReference type="EMBL" id="JAGKSP010000011">
    <property type="protein sequence ID" value="MBP3965480.1"/>
    <property type="molecule type" value="Genomic_DNA"/>
</dbReference>
<dbReference type="InterPro" id="IPR036291">
    <property type="entry name" value="NAD(P)-bd_dom_sf"/>
</dbReference>
<comment type="caution">
    <text evidence="4">The sequence shown here is derived from an EMBL/GenBank/DDBJ whole genome shotgun (WGS) entry which is preliminary data.</text>
</comment>
<evidence type="ECO:0000256" key="2">
    <source>
        <dbReference type="ARBA" id="ARBA00023002"/>
    </source>
</evidence>
<evidence type="ECO:0000313" key="5">
    <source>
        <dbReference type="Proteomes" id="UP000673394"/>
    </source>
</evidence>
<sequence length="258" mass="27362">MGSSLFDLTGRTAVIIGGTSTLGSVMAEAMLDHGAHVALVVRSKEIAEEKLAHLIETGSATLFEADAAVKSDLERVLGEIKDWSPAGRADILLHAAGTNSATPFFDITEEEWDRIMDVNAKSVMLACQVFGRSMIDAGHGGSIITISSVSSGPPLSRVFTYSASKHAVNSMTQFLAREFAPHGVRVNGIVPGFFPAEQNRAILSPERVESIMSHTPMKRFGDPKELQGAVVWLASEAASGYVTGSLIRVDGGFGAMTI</sequence>
<dbReference type="InterPro" id="IPR020904">
    <property type="entry name" value="Sc_DH/Rdtase_CS"/>
</dbReference>
<dbReference type="PROSITE" id="PS00061">
    <property type="entry name" value="ADH_SHORT"/>
    <property type="match status" value="1"/>
</dbReference>
<dbReference type="PRINTS" id="PR00081">
    <property type="entry name" value="GDHRDH"/>
</dbReference>
<dbReference type="PANTHER" id="PTHR42760:SF115">
    <property type="entry name" value="3-OXOACYL-[ACYL-CARRIER-PROTEIN] REDUCTASE FABG"/>
    <property type="match status" value="1"/>
</dbReference>
<keyword evidence="2" id="KW-0560">Oxidoreductase</keyword>
<keyword evidence="5" id="KW-1185">Reference proteome</keyword>
<dbReference type="SUPFAM" id="SSF51735">
    <property type="entry name" value="NAD(P)-binding Rossmann-fold domains"/>
    <property type="match status" value="1"/>
</dbReference>
<dbReference type="Gene3D" id="3.40.50.720">
    <property type="entry name" value="NAD(P)-binding Rossmann-like Domain"/>
    <property type="match status" value="1"/>
</dbReference>
<accession>A0ABS5CI02</accession>
<organism evidence="4 5">
    <name type="scientific">Paenibacillus lignilyticus</name>
    <dbReference type="NCBI Taxonomy" id="1172615"/>
    <lineage>
        <taxon>Bacteria</taxon>
        <taxon>Bacillati</taxon>
        <taxon>Bacillota</taxon>
        <taxon>Bacilli</taxon>
        <taxon>Bacillales</taxon>
        <taxon>Paenibacillaceae</taxon>
        <taxon>Paenibacillus</taxon>
    </lineage>
</organism>
<dbReference type="Proteomes" id="UP000673394">
    <property type="component" value="Unassembled WGS sequence"/>
</dbReference>
<name>A0ABS5CI02_9BACL</name>
<evidence type="ECO:0000259" key="3">
    <source>
        <dbReference type="SMART" id="SM00822"/>
    </source>
</evidence>
<proteinExistence type="inferred from homology"/>
<evidence type="ECO:0000313" key="4">
    <source>
        <dbReference type="EMBL" id="MBP3965480.1"/>
    </source>
</evidence>
<dbReference type="Pfam" id="PF13561">
    <property type="entry name" value="adh_short_C2"/>
    <property type="match status" value="1"/>
</dbReference>
<reference evidence="4 5" key="1">
    <citation type="submission" date="2021-04" db="EMBL/GenBank/DDBJ databases">
        <title>Paenibacillus sp. DLE-14 whole genome sequence.</title>
        <authorList>
            <person name="Ham Y.J."/>
        </authorList>
    </citation>
    <scope>NUCLEOTIDE SEQUENCE [LARGE SCALE GENOMIC DNA]</scope>
    <source>
        <strain evidence="4 5">DLE-14</strain>
    </source>
</reference>
<protein>
    <submittedName>
        <fullName evidence="4">SDR family oxidoreductase</fullName>
    </submittedName>
</protein>
<dbReference type="PRINTS" id="PR00080">
    <property type="entry name" value="SDRFAMILY"/>
</dbReference>
<dbReference type="PANTHER" id="PTHR42760">
    <property type="entry name" value="SHORT-CHAIN DEHYDROGENASES/REDUCTASES FAMILY MEMBER"/>
    <property type="match status" value="1"/>
</dbReference>
<evidence type="ECO:0000256" key="1">
    <source>
        <dbReference type="ARBA" id="ARBA00006484"/>
    </source>
</evidence>
<dbReference type="InterPro" id="IPR057326">
    <property type="entry name" value="KR_dom"/>
</dbReference>
<comment type="similarity">
    <text evidence="1">Belongs to the short-chain dehydrogenases/reductases (SDR) family.</text>
</comment>
<feature type="domain" description="Ketoreductase" evidence="3">
    <location>
        <begin position="11"/>
        <end position="192"/>
    </location>
</feature>
<gene>
    <name evidence="4" type="ORF">I8J30_22465</name>
</gene>
<dbReference type="SMART" id="SM00822">
    <property type="entry name" value="PKS_KR"/>
    <property type="match status" value="1"/>
</dbReference>